<evidence type="ECO:0000256" key="1">
    <source>
        <dbReference type="SAM" id="Phobius"/>
    </source>
</evidence>
<proteinExistence type="predicted"/>
<evidence type="ECO:0000313" key="2">
    <source>
        <dbReference type="EMBL" id="KAA2244445.1"/>
    </source>
</evidence>
<keyword evidence="1" id="KW-0812">Transmembrane</keyword>
<keyword evidence="3" id="KW-1185">Reference proteome</keyword>
<name>A0A5B2VZH8_9BACT</name>
<dbReference type="EMBL" id="VUOC01000001">
    <property type="protein sequence ID" value="KAA2244445.1"/>
    <property type="molecule type" value="Genomic_DNA"/>
</dbReference>
<feature type="transmembrane region" description="Helical" evidence="1">
    <location>
        <begin position="134"/>
        <end position="153"/>
    </location>
</feature>
<comment type="caution">
    <text evidence="2">The sequence shown here is derived from an EMBL/GenBank/DDBJ whole genome shotgun (WGS) entry which is preliminary data.</text>
</comment>
<keyword evidence="1" id="KW-1133">Transmembrane helix</keyword>
<evidence type="ECO:0000313" key="3">
    <source>
        <dbReference type="Proteomes" id="UP000324611"/>
    </source>
</evidence>
<keyword evidence="1" id="KW-0472">Membrane</keyword>
<gene>
    <name evidence="2" type="ORF">F0L74_00205</name>
</gene>
<reference evidence="2 3" key="1">
    <citation type="submission" date="2019-09" db="EMBL/GenBank/DDBJ databases">
        <title>Chitinophaga ginsengihumi sp. nov., isolated from soil of ginseng rhizosphere.</title>
        <authorList>
            <person name="Lee J."/>
        </authorList>
    </citation>
    <scope>NUCLEOTIDE SEQUENCE [LARGE SCALE GENOMIC DNA]</scope>
    <source>
        <strain evidence="2 3">BN140078</strain>
    </source>
</reference>
<dbReference type="RefSeq" id="WP_149835843.1">
    <property type="nucleotide sequence ID" value="NZ_VUOC01000001.1"/>
</dbReference>
<organism evidence="2 3">
    <name type="scientific">Chitinophaga agrisoli</name>
    <dbReference type="NCBI Taxonomy" id="2607653"/>
    <lineage>
        <taxon>Bacteria</taxon>
        <taxon>Pseudomonadati</taxon>
        <taxon>Bacteroidota</taxon>
        <taxon>Chitinophagia</taxon>
        <taxon>Chitinophagales</taxon>
        <taxon>Chitinophagaceae</taxon>
        <taxon>Chitinophaga</taxon>
    </lineage>
</organism>
<dbReference type="Proteomes" id="UP000324611">
    <property type="component" value="Unassembled WGS sequence"/>
</dbReference>
<dbReference type="AlphaFoldDB" id="A0A5B2VZH8"/>
<protein>
    <submittedName>
        <fullName evidence="2">Uncharacterized protein</fullName>
    </submittedName>
</protein>
<accession>A0A5B2VZH8</accession>
<sequence length="162" mass="18204">MNNPKLTYTAALVLSVALFIIGQTFFDSIFTFFEPHIDGISFQITELGAIVKTSILFSLLLALIPLLLVLTWRSGKIHSTGKRIASVITVLLFISLAIFIRQYFVKMYFTRIVKPALLTSDNTTIGYPIDPVNFVYYMCGGLLLGLILAYFMFRNKAKVTAF</sequence>
<reference evidence="2 3" key="2">
    <citation type="submission" date="2019-09" db="EMBL/GenBank/DDBJ databases">
        <authorList>
            <person name="Jin C."/>
        </authorList>
    </citation>
    <scope>NUCLEOTIDE SEQUENCE [LARGE SCALE GENOMIC DNA]</scope>
    <source>
        <strain evidence="2 3">BN140078</strain>
    </source>
</reference>
<feature type="transmembrane region" description="Helical" evidence="1">
    <location>
        <begin position="50"/>
        <end position="72"/>
    </location>
</feature>
<feature type="transmembrane region" description="Helical" evidence="1">
    <location>
        <begin position="84"/>
        <end position="104"/>
    </location>
</feature>